<dbReference type="GeneID" id="89940581"/>
<evidence type="ECO:0000313" key="2">
    <source>
        <dbReference type="Proteomes" id="UP001302812"/>
    </source>
</evidence>
<accession>A0AAN6T7P8</accession>
<protein>
    <submittedName>
        <fullName evidence="1">Uncharacterized protein</fullName>
    </submittedName>
</protein>
<dbReference type="AlphaFoldDB" id="A0AAN6T7P8"/>
<comment type="caution">
    <text evidence="1">The sequence shown here is derived from an EMBL/GenBank/DDBJ whole genome shotgun (WGS) entry which is preliminary data.</text>
</comment>
<dbReference type="Proteomes" id="UP001302812">
    <property type="component" value="Unassembled WGS sequence"/>
</dbReference>
<dbReference type="RefSeq" id="XP_064664577.1">
    <property type="nucleotide sequence ID" value="XM_064816456.1"/>
</dbReference>
<proteinExistence type="predicted"/>
<evidence type="ECO:0000313" key="1">
    <source>
        <dbReference type="EMBL" id="KAK4107007.1"/>
    </source>
</evidence>
<reference evidence="1" key="1">
    <citation type="journal article" date="2023" name="Mol. Phylogenet. Evol.">
        <title>Genome-scale phylogeny and comparative genomics of the fungal order Sordariales.</title>
        <authorList>
            <person name="Hensen N."/>
            <person name="Bonometti L."/>
            <person name="Westerberg I."/>
            <person name="Brannstrom I.O."/>
            <person name="Guillou S."/>
            <person name="Cros-Aarteil S."/>
            <person name="Calhoun S."/>
            <person name="Haridas S."/>
            <person name="Kuo A."/>
            <person name="Mondo S."/>
            <person name="Pangilinan J."/>
            <person name="Riley R."/>
            <person name="LaButti K."/>
            <person name="Andreopoulos B."/>
            <person name="Lipzen A."/>
            <person name="Chen C."/>
            <person name="Yan M."/>
            <person name="Daum C."/>
            <person name="Ng V."/>
            <person name="Clum A."/>
            <person name="Steindorff A."/>
            <person name="Ohm R.A."/>
            <person name="Martin F."/>
            <person name="Silar P."/>
            <person name="Natvig D.O."/>
            <person name="Lalanne C."/>
            <person name="Gautier V."/>
            <person name="Ament-Velasquez S.L."/>
            <person name="Kruys A."/>
            <person name="Hutchinson M.I."/>
            <person name="Powell A.J."/>
            <person name="Barry K."/>
            <person name="Miller A.N."/>
            <person name="Grigoriev I.V."/>
            <person name="Debuchy R."/>
            <person name="Gladieux P."/>
            <person name="Hiltunen Thoren M."/>
            <person name="Johannesson H."/>
        </authorList>
    </citation>
    <scope>NUCLEOTIDE SEQUENCE</scope>
    <source>
        <strain evidence="1">CBS 508.74</strain>
    </source>
</reference>
<name>A0AAN6T7P8_9PEZI</name>
<organism evidence="1 2">
    <name type="scientific">Canariomyces notabilis</name>
    <dbReference type="NCBI Taxonomy" id="2074819"/>
    <lineage>
        <taxon>Eukaryota</taxon>
        <taxon>Fungi</taxon>
        <taxon>Dikarya</taxon>
        <taxon>Ascomycota</taxon>
        <taxon>Pezizomycotina</taxon>
        <taxon>Sordariomycetes</taxon>
        <taxon>Sordariomycetidae</taxon>
        <taxon>Sordariales</taxon>
        <taxon>Chaetomiaceae</taxon>
        <taxon>Canariomyces</taxon>
    </lineage>
</organism>
<sequence length="153" mass="17384">MIHFLYDGQAFLAIVERSIRSLRARGREFDILRGHASVLEAILYSEAGKVRKSTYAAAQAMKLYRNAGCTVGCLDVEIFNAPPTYSFIGPLYDKLRARNDLSRLRSLRWQLTQRAMFPRALIPLPLPGTTDRCWIFAVSPTMQETLYPTIART</sequence>
<reference evidence="1" key="2">
    <citation type="submission" date="2023-05" db="EMBL/GenBank/DDBJ databases">
        <authorList>
            <consortium name="Lawrence Berkeley National Laboratory"/>
            <person name="Steindorff A."/>
            <person name="Hensen N."/>
            <person name="Bonometti L."/>
            <person name="Westerberg I."/>
            <person name="Brannstrom I.O."/>
            <person name="Guillou S."/>
            <person name="Cros-Aarteil S."/>
            <person name="Calhoun S."/>
            <person name="Haridas S."/>
            <person name="Kuo A."/>
            <person name="Mondo S."/>
            <person name="Pangilinan J."/>
            <person name="Riley R."/>
            <person name="Labutti K."/>
            <person name="Andreopoulos B."/>
            <person name="Lipzen A."/>
            <person name="Chen C."/>
            <person name="Yanf M."/>
            <person name="Daum C."/>
            <person name="Ng V."/>
            <person name="Clum A."/>
            <person name="Ohm R."/>
            <person name="Martin F."/>
            <person name="Silar P."/>
            <person name="Natvig D."/>
            <person name="Lalanne C."/>
            <person name="Gautier V."/>
            <person name="Ament-Velasquez S.L."/>
            <person name="Kruys A."/>
            <person name="Hutchinson M.I."/>
            <person name="Powell A.J."/>
            <person name="Barry K."/>
            <person name="Miller A.N."/>
            <person name="Grigoriev I.V."/>
            <person name="Debuchy R."/>
            <person name="Gladieux P."/>
            <person name="Thoren M.H."/>
            <person name="Johannesson H."/>
        </authorList>
    </citation>
    <scope>NUCLEOTIDE SEQUENCE</scope>
    <source>
        <strain evidence="1">CBS 508.74</strain>
    </source>
</reference>
<dbReference type="EMBL" id="MU853388">
    <property type="protein sequence ID" value="KAK4107007.1"/>
    <property type="molecule type" value="Genomic_DNA"/>
</dbReference>
<keyword evidence="2" id="KW-1185">Reference proteome</keyword>
<gene>
    <name evidence="1" type="ORF">N656DRAFT_785788</name>
</gene>